<feature type="signal peptide" evidence="2">
    <location>
        <begin position="1"/>
        <end position="19"/>
    </location>
</feature>
<evidence type="ECO:0000259" key="3">
    <source>
        <dbReference type="Pfam" id="PF20521"/>
    </source>
</evidence>
<dbReference type="AlphaFoldDB" id="A0A319DYM2"/>
<protein>
    <recommendedName>
        <fullName evidence="3">Secreted protein CSS2 C-terminal domain-containing protein</fullName>
    </recommendedName>
</protein>
<keyword evidence="2" id="KW-0732">Signal</keyword>
<feature type="region of interest" description="Disordered" evidence="1">
    <location>
        <begin position="68"/>
        <end position="90"/>
    </location>
</feature>
<feature type="region of interest" description="Disordered" evidence="1">
    <location>
        <begin position="23"/>
        <end position="42"/>
    </location>
</feature>
<dbReference type="InterPro" id="IPR046624">
    <property type="entry name" value="CSS2_C"/>
</dbReference>
<dbReference type="VEuPathDB" id="FungiDB:BO71DRAFT_399795"/>
<accession>A0A319DYM2</accession>
<evidence type="ECO:0000256" key="1">
    <source>
        <dbReference type="SAM" id="MobiDB-lite"/>
    </source>
</evidence>
<feature type="domain" description="Secreted protein CSS2 C-terminal" evidence="3">
    <location>
        <begin position="114"/>
        <end position="212"/>
    </location>
</feature>
<feature type="chain" id="PRO_5016282514" description="Secreted protein CSS2 C-terminal domain-containing protein" evidence="2">
    <location>
        <begin position="20"/>
        <end position="226"/>
    </location>
</feature>
<dbReference type="OrthoDB" id="5059029at2759"/>
<evidence type="ECO:0000313" key="4">
    <source>
        <dbReference type="EMBL" id="PYH93318.1"/>
    </source>
</evidence>
<sequence length="226" mass="25947">MKLTTLSIALLSLTTSVVASQKPLAEDPDASTNTPAAQPSKLPFNIEASDSLKQHIDLETMQEIFESVYTDSESESESESTTQKQCSSGEELAQKLGKAWAETRRKEQEQQRKTNEIPHIVINLEDFEEEQCDYFERVYDGWRFTYSSKMTDCDYTGLSQTVGKAVVEFIDKKHFKKCRRDCDTMCMRFDEGGPWDGYVRLGKKDKFDPEAYYCRLSFIPVGDWTF</sequence>
<name>A0A319DYM2_9EURO</name>
<keyword evidence="5" id="KW-1185">Reference proteome</keyword>
<dbReference type="Proteomes" id="UP000247810">
    <property type="component" value="Unassembled WGS sequence"/>
</dbReference>
<gene>
    <name evidence="4" type="ORF">BO71DRAFT_399795</name>
</gene>
<evidence type="ECO:0000256" key="2">
    <source>
        <dbReference type="SAM" id="SignalP"/>
    </source>
</evidence>
<reference evidence="4 5" key="1">
    <citation type="submission" date="2018-02" db="EMBL/GenBank/DDBJ databases">
        <title>The genomes of Aspergillus section Nigri reveals drivers in fungal speciation.</title>
        <authorList>
            <consortium name="DOE Joint Genome Institute"/>
            <person name="Vesth T.C."/>
            <person name="Nybo J."/>
            <person name="Theobald S."/>
            <person name="Brandl J."/>
            <person name="Frisvad J.C."/>
            <person name="Nielsen K.F."/>
            <person name="Lyhne E.K."/>
            <person name="Kogle M.E."/>
            <person name="Kuo A."/>
            <person name="Riley R."/>
            <person name="Clum A."/>
            <person name="Nolan M."/>
            <person name="Lipzen A."/>
            <person name="Salamov A."/>
            <person name="Henrissat B."/>
            <person name="Wiebenga A."/>
            <person name="De vries R.P."/>
            <person name="Grigoriev I.V."/>
            <person name="Mortensen U.H."/>
            <person name="Andersen M.R."/>
            <person name="Baker S.E."/>
        </authorList>
    </citation>
    <scope>NUCLEOTIDE SEQUENCE [LARGE SCALE GENOMIC DNA]</scope>
    <source>
        <strain evidence="4 5">CBS 707.79</strain>
    </source>
</reference>
<dbReference type="EMBL" id="KZ825895">
    <property type="protein sequence ID" value="PYH93318.1"/>
    <property type="molecule type" value="Genomic_DNA"/>
</dbReference>
<organism evidence="4 5">
    <name type="scientific">Aspergillus ellipticus CBS 707.79</name>
    <dbReference type="NCBI Taxonomy" id="1448320"/>
    <lineage>
        <taxon>Eukaryota</taxon>
        <taxon>Fungi</taxon>
        <taxon>Dikarya</taxon>
        <taxon>Ascomycota</taxon>
        <taxon>Pezizomycotina</taxon>
        <taxon>Eurotiomycetes</taxon>
        <taxon>Eurotiomycetidae</taxon>
        <taxon>Eurotiales</taxon>
        <taxon>Aspergillaceae</taxon>
        <taxon>Aspergillus</taxon>
        <taxon>Aspergillus subgen. Circumdati</taxon>
    </lineage>
</organism>
<evidence type="ECO:0000313" key="5">
    <source>
        <dbReference type="Proteomes" id="UP000247810"/>
    </source>
</evidence>
<proteinExistence type="predicted"/>
<dbReference type="Pfam" id="PF20521">
    <property type="entry name" value="DUF6736"/>
    <property type="match status" value="1"/>
</dbReference>